<keyword evidence="1" id="KW-0472">Membrane</keyword>
<feature type="transmembrane region" description="Helical" evidence="1">
    <location>
        <begin position="25"/>
        <end position="45"/>
    </location>
</feature>
<sequence>MDIVTQGLAGAVLAQSFSNKHETRLAMVIGFLAGLLADIDAIFTLAETDPLLQLDFHRHFTHSIFFIPFGGLIAALLMWPVLKKHLPFKRALLFTTAGYATSGLIDACTSYGTSLLWPLSDERISWNIISILDPLFSIALILAIVLAAVKRTPRYAAFGVCFAISYLMVGVAQHERVEAMAMALAESRGHQVERIEIKPTMGNLVLWRSVYESGGYFHVDALRVGLPGQEKQYIGESVKRFELEDLPELSESSVLAEDIKRFEFFSDGYVALVPGDKPVIGDARYSMLPTSTKPIWGIELDLADQHRHTPFNQFHDTSKQTRQMFIDMLLGEDIRIVKEETRPEPQAKADSPEKQI</sequence>
<dbReference type="STRING" id="1921010.MMIC_P0668"/>
<reference evidence="2 3" key="1">
    <citation type="journal article" date="2017" name="Arch. Microbiol.">
        <title>Mariprofundus micogutta sp. nov., a novel iron-oxidizing zetaproteobacterium isolated from a deep-sea hydrothermal field at the Bayonnaise knoll of the Izu-Ogasawara arc, and a description of Mariprofundales ord. nov. and Zetaproteobacteria classis nov.</title>
        <authorList>
            <person name="Makita H."/>
            <person name="Tanaka E."/>
            <person name="Mitsunobu S."/>
            <person name="Miyazaki M."/>
            <person name="Nunoura T."/>
            <person name="Uematsu K."/>
            <person name="Takaki Y."/>
            <person name="Nishi S."/>
            <person name="Shimamura S."/>
            <person name="Takai K."/>
        </authorList>
    </citation>
    <scope>NUCLEOTIDE SEQUENCE [LARGE SCALE GENOMIC DNA]</scope>
    <source>
        <strain evidence="2 3">ET2</strain>
    </source>
</reference>
<dbReference type="EMBL" id="BDFD01000004">
    <property type="protein sequence ID" value="GAV19716.1"/>
    <property type="molecule type" value="Genomic_DNA"/>
</dbReference>
<dbReference type="AlphaFoldDB" id="A0A1L8CLC9"/>
<feature type="transmembrane region" description="Helical" evidence="1">
    <location>
        <begin position="155"/>
        <end position="172"/>
    </location>
</feature>
<keyword evidence="1" id="KW-1133">Transmembrane helix</keyword>
<evidence type="ECO:0000313" key="3">
    <source>
        <dbReference type="Proteomes" id="UP000231632"/>
    </source>
</evidence>
<dbReference type="PANTHER" id="PTHR40031:SF1">
    <property type="entry name" value="MEMBRANE-BOUND METAL-DEPENDENT HYDROLASE"/>
    <property type="match status" value="1"/>
</dbReference>
<gene>
    <name evidence="2" type="ORF">MMIC_P0668</name>
</gene>
<dbReference type="InterPro" id="IPR053170">
    <property type="entry name" value="Transcription_regulator"/>
</dbReference>
<feature type="transmembrane region" description="Helical" evidence="1">
    <location>
        <begin position="60"/>
        <end position="79"/>
    </location>
</feature>
<evidence type="ECO:0000256" key="1">
    <source>
        <dbReference type="SAM" id="Phobius"/>
    </source>
</evidence>
<dbReference type="Pfam" id="PF04307">
    <property type="entry name" value="YdjM"/>
    <property type="match status" value="1"/>
</dbReference>
<feature type="transmembrane region" description="Helical" evidence="1">
    <location>
        <begin position="124"/>
        <end position="148"/>
    </location>
</feature>
<dbReference type="OrthoDB" id="9781927at2"/>
<accession>A0A1L8CLC9</accession>
<dbReference type="Proteomes" id="UP000231632">
    <property type="component" value="Unassembled WGS sequence"/>
</dbReference>
<protein>
    <recommendedName>
        <fullName evidence="4">Inner membrane protein</fullName>
    </recommendedName>
</protein>
<dbReference type="RefSeq" id="WP_072659050.1">
    <property type="nucleotide sequence ID" value="NZ_BDFD01000004.1"/>
</dbReference>
<evidence type="ECO:0000313" key="2">
    <source>
        <dbReference type="EMBL" id="GAV19716.1"/>
    </source>
</evidence>
<keyword evidence="1" id="KW-0812">Transmembrane</keyword>
<proteinExistence type="predicted"/>
<dbReference type="InterPro" id="IPR007404">
    <property type="entry name" value="YdjM-like"/>
</dbReference>
<dbReference type="PANTHER" id="PTHR40031">
    <property type="entry name" value="HYPOTHETICAL MEMBRANE SPANNING PROTEIN"/>
    <property type="match status" value="1"/>
</dbReference>
<keyword evidence="3" id="KW-1185">Reference proteome</keyword>
<organism evidence="2 3">
    <name type="scientific">Mariprofundus micogutta</name>
    <dbReference type="NCBI Taxonomy" id="1921010"/>
    <lineage>
        <taxon>Bacteria</taxon>
        <taxon>Pseudomonadati</taxon>
        <taxon>Pseudomonadota</taxon>
        <taxon>Candidatius Mariprofundia</taxon>
        <taxon>Mariprofundales</taxon>
        <taxon>Mariprofundaceae</taxon>
        <taxon>Mariprofundus</taxon>
    </lineage>
</organism>
<evidence type="ECO:0008006" key="4">
    <source>
        <dbReference type="Google" id="ProtNLM"/>
    </source>
</evidence>
<feature type="transmembrane region" description="Helical" evidence="1">
    <location>
        <begin position="91"/>
        <end position="112"/>
    </location>
</feature>
<comment type="caution">
    <text evidence="2">The sequence shown here is derived from an EMBL/GenBank/DDBJ whole genome shotgun (WGS) entry which is preliminary data.</text>
</comment>
<name>A0A1L8CLC9_9PROT</name>